<dbReference type="UniPathway" id="UPA00135">
    <property type="reaction ID" value="UER00196"/>
</dbReference>
<dbReference type="OrthoDB" id="9805416at2"/>
<comment type="catalytic activity">
    <reaction evidence="7">
        <text>(R)-2-hydroxyglutarate + NAD(+) = 2-oxoglutarate + NADH + H(+)</text>
        <dbReference type="Rhea" id="RHEA:49612"/>
        <dbReference type="ChEBI" id="CHEBI:15378"/>
        <dbReference type="ChEBI" id="CHEBI:15801"/>
        <dbReference type="ChEBI" id="CHEBI:16810"/>
        <dbReference type="ChEBI" id="CHEBI:57540"/>
        <dbReference type="ChEBI" id="CHEBI:57945"/>
        <dbReference type="EC" id="1.1.1.399"/>
    </reaction>
</comment>
<dbReference type="Proteomes" id="UP000219546">
    <property type="component" value="Unassembled WGS sequence"/>
</dbReference>
<dbReference type="PANTHER" id="PTHR42938">
    <property type="entry name" value="FORMATE DEHYDROGENASE 1"/>
    <property type="match status" value="1"/>
</dbReference>
<evidence type="ECO:0000256" key="7">
    <source>
        <dbReference type="ARBA" id="ARBA00048126"/>
    </source>
</evidence>
<dbReference type="EMBL" id="OAOP01000001">
    <property type="protein sequence ID" value="SNX66950.1"/>
    <property type="molecule type" value="Genomic_DNA"/>
</dbReference>
<dbReference type="CDD" id="cd12173">
    <property type="entry name" value="PGDH_4"/>
    <property type="match status" value="1"/>
</dbReference>
<dbReference type="InterPro" id="IPR006139">
    <property type="entry name" value="D-isomer_2_OHA_DH_cat_dom"/>
</dbReference>
<accession>A0A285CHG7</accession>
<dbReference type="InterPro" id="IPR002912">
    <property type="entry name" value="ACT_dom"/>
</dbReference>
<evidence type="ECO:0000259" key="10">
    <source>
        <dbReference type="PROSITE" id="PS51671"/>
    </source>
</evidence>
<dbReference type="NCBIfam" id="TIGR01327">
    <property type="entry name" value="PGDH"/>
    <property type="match status" value="1"/>
</dbReference>
<dbReference type="Pfam" id="PF00389">
    <property type="entry name" value="2-Hacid_dh"/>
    <property type="match status" value="1"/>
</dbReference>
<dbReference type="AlphaFoldDB" id="A0A285CHG7"/>
<comment type="catalytic activity">
    <reaction evidence="8 9">
        <text>(2R)-3-phosphoglycerate + NAD(+) = 3-phosphooxypyruvate + NADH + H(+)</text>
        <dbReference type="Rhea" id="RHEA:12641"/>
        <dbReference type="ChEBI" id="CHEBI:15378"/>
        <dbReference type="ChEBI" id="CHEBI:18110"/>
        <dbReference type="ChEBI" id="CHEBI:57540"/>
        <dbReference type="ChEBI" id="CHEBI:57945"/>
        <dbReference type="ChEBI" id="CHEBI:58272"/>
        <dbReference type="EC" id="1.1.1.95"/>
    </reaction>
</comment>
<dbReference type="PROSITE" id="PS51671">
    <property type="entry name" value="ACT"/>
    <property type="match status" value="1"/>
</dbReference>
<sequence>MTLHILVSDPLSEEGLQPLRESKNIEVTVNTSLSKEDLIASIGRYDALLVRSQTQVTREVIENAANLKVIGRAGVGVDNIDLEATTEHGILVVNAPDGNTNSAAEHTIAMLMALARKIPQAFTALKEHHRWDRKSFVGVELKNKTLGIVGLGRIGSEVAARAKGLRLNVIAYDPFLTEEKADKMGIEYGTLDEVLQKGDFITVHTPLLKETKHIINRDAFQKMKDGVQIINCARGGIIDEEALYEAILSKKVAGAALDVFEEEPLQNFKLLELPEVIATPHLGASTVEAQENVAIDVCQDVLEILTGGLAKHPVNLPSLPLEVMKKIEPYFVLSEKLGSFVSRLSDEAIEEVCIYYSGELADLNTAPLTRNTVKGMLKRYLGDHVNDVNAPYLAKKKGITVNEHKTSSTKGFTNLLTVEIKTKTGLKKVAGTLLNGLGARIVKVDDYSVDVTPAGHMILIRHKDQPGAIGRVGTLLAKFDVNIATMQVGRSNVGGDAIMMLTVDRQAEEHVISQLKELTDIFNVIAIDL</sequence>
<dbReference type="InterPro" id="IPR029752">
    <property type="entry name" value="D-isomer_DH_CS1"/>
</dbReference>
<dbReference type="EC" id="1.1.1.95" evidence="9"/>
<dbReference type="Pfam" id="PF19304">
    <property type="entry name" value="PGDH_inter"/>
    <property type="match status" value="1"/>
</dbReference>
<dbReference type="GO" id="GO:0051287">
    <property type="term" value="F:NAD binding"/>
    <property type="evidence" value="ECO:0007669"/>
    <property type="project" value="UniProtKB-UniRule"/>
</dbReference>
<dbReference type="InterPro" id="IPR045865">
    <property type="entry name" value="ACT-like_dom_sf"/>
</dbReference>
<comment type="pathway">
    <text evidence="2 9">Amino-acid biosynthesis; L-serine biosynthesis; L-serine from 3-phospho-D-glycerate: step 1/3.</text>
</comment>
<dbReference type="GO" id="GO:0004617">
    <property type="term" value="F:phosphoglycerate dehydrogenase activity"/>
    <property type="evidence" value="ECO:0007669"/>
    <property type="project" value="UniProtKB-UniRule"/>
</dbReference>
<dbReference type="FunFam" id="3.30.1330.90:FF:000003">
    <property type="entry name" value="D-3-phosphoglycerate dehydrogenase"/>
    <property type="match status" value="1"/>
</dbReference>
<comment type="similarity">
    <text evidence="3 9">Belongs to the D-isomer specific 2-hydroxyacid dehydrogenase family.</text>
</comment>
<name>A0A285CHG7_9BACI</name>
<dbReference type="InterPro" id="IPR006236">
    <property type="entry name" value="PGDH"/>
</dbReference>
<dbReference type="Gene3D" id="3.30.70.260">
    <property type="match status" value="1"/>
</dbReference>
<reference evidence="11 12" key="1">
    <citation type="submission" date="2017-08" db="EMBL/GenBank/DDBJ databases">
        <authorList>
            <person name="de Groot N.N."/>
        </authorList>
    </citation>
    <scope>NUCLEOTIDE SEQUENCE [LARGE SCALE GENOMIC DNA]</scope>
    <source>
        <strain evidence="11 12">JC228</strain>
    </source>
</reference>
<evidence type="ECO:0000256" key="1">
    <source>
        <dbReference type="ARBA" id="ARBA00003800"/>
    </source>
</evidence>
<gene>
    <name evidence="11" type="ORF">SAMN05877753_101263</name>
</gene>
<evidence type="ECO:0000256" key="4">
    <source>
        <dbReference type="ARBA" id="ARBA00021582"/>
    </source>
</evidence>
<dbReference type="RefSeq" id="WP_097156785.1">
    <property type="nucleotide sequence ID" value="NZ_JBEPMQ010000012.1"/>
</dbReference>
<organism evidence="11 12">
    <name type="scientific">Bacillus oleivorans</name>
    <dbReference type="NCBI Taxonomy" id="1448271"/>
    <lineage>
        <taxon>Bacteria</taxon>
        <taxon>Bacillati</taxon>
        <taxon>Bacillota</taxon>
        <taxon>Bacilli</taxon>
        <taxon>Bacillales</taxon>
        <taxon>Bacillaceae</taxon>
        <taxon>Bacillus</taxon>
    </lineage>
</organism>
<proteinExistence type="inferred from homology"/>
<dbReference type="InterPro" id="IPR036291">
    <property type="entry name" value="NAD(P)-bd_dom_sf"/>
</dbReference>
<evidence type="ECO:0000313" key="12">
    <source>
        <dbReference type="Proteomes" id="UP000219546"/>
    </source>
</evidence>
<keyword evidence="5 9" id="KW-0560">Oxidoreductase</keyword>
<dbReference type="Gene3D" id="3.40.50.720">
    <property type="entry name" value="NAD(P)-binding Rossmann-like Domain"/>
    <property type="match status" value="2"/>
</dbReference>
<evidence type="ECO:0000256" key="6">
    <source>
        <dbReference type="ARBA" id="ARBA00023027"/>
    </source>
</evidence>
<comment type="function">
    <text evidence="1">Catalyzes the reversible oxidation of 3-phospho-D-glycerate to 3-phosphonooxypyruvate, the first step of the phosphorylated L-serine biosynthesis pathway. Also catalyzes the reversible oxidation of 2-hydroxyglutarate to 2-oxoglutarate.</text>
</comment>
<dbReference type="Gene3D" id="3.30.1330.90">
    <property type="entry name" value="D-3-phosphoglycerate dehydrogenase, domain 3"/>
    <property type="match status" value="1"/>
</dbReference>
<dbReference type="GO" id="GO:0006564">
    <property type="term" value="P:L-serine biosynthetic process"/>
    <property type="evidence" value="ECO:0007669"/>
    <property type="project" value="UniProtKB-UniRule"/>
</dbReference>
<evidence type="ECO:0000256" key="8">
    <source>
        <dbReference type="ARBA" id="ARBA00048731"/>
    </source>
</evidence>
<dbReference type="CDD" id="cd04902">
    <property type="entry name" value="ACT_3PGDH-xct"/>
    <property type="match status" value="1"/>
</dbReference>
<evidence type="ECO:0000313" key="11">
    <source>
        <dbReference type="EMBL" id="SNX66950.1"/>
    </source>
</evidence>
<protein>
    <recommendedName>
        <fullName evidence="4 9">D-3-phosphoglycerate dehydrogenase</fullName>
        <ecNumber evidence="9">1.1.1.95</ecNumber>
    </recommendedName>
</protein>
<keyword evidence="9" id="KW-0028">Amino-acid biosynthesis</keyword>
<dbReference type="PANTHER" id="PTHR42938:SF47">
    <property type="entry name" value="HYDROXYPYRUVATE REDUCTASE"/>
    <property type="match status" value="1"/>
</dbReference>
<keyword evidence="9" id="KW-0718">Serine biosynthesis</keyword>
<evidence type="ECO:0000256" key="2">
    <source>
        <dbReference type="ARBA" id="ARBA00005216"/>
    </source>
</evidence>
<dbReference type="InterPro" id="IPR006140">
    <property type="entry name" value="D-isomer_DH_NAD-bd"/>
</dbReference>
<dbReference type="SUPFAM" id="SSF55021">
    <property type="entry name" value="ACT-like"/>
    <property type="match status" value="1"/>
</dbReference>
<evidence type="ECO:0000256" key="5">
    <source>
        <dbReference type="ARBA" id="ARBA00023002"/>
    </source>
</evidence>
<feature type="domain" description="ACT" evidence="10">
    <location>
        <begin position="457"/>
        <end position="529"/>
    </location>
</feature>
<dbReference type="SUPFAM" id="SSF52283">
    <property type="entry name" value="Formate/glycerate dehydrogenase catalytic domain-like"/>
    <property type="match status" value="1"/>
</dbReference>
<dbReference type="FunFam" id="3.30.70.260:FF:000008">
    <property type="entry name" value="D-3-phosphoglycerate dehydrogenase, chloroplastic"/>
    <property type="match status" value="1"/>
</dbReference>
<keyword evidence="12" id="KW-1185">Reference proteome</keyword>
<dbReference type="Pfam" id="PF01842">
    <property type="entry name" value="ACT"/>
    <property type="match status" value="1"/>
</dbReference>
<dbReference type="PROSITE" id="PS00065">
    <property type="entry name" value="D_2_HYDROXYACID_DH_1"/>
    <property type="match status" value="1"/>
</dbReference>
<evidence type="ECO:0000256" key="3">
    <source>
        <dbReference type="ARBA" id="ARBA00005854"/>
    </source>
</evidence>
<dbReference type="FunFam" id="3.40.50.720:FF:000021">
    <property type="entry name" value="D-3-phosphoglycerate dehydrogenase"/>
    <property type="match status" value="1"/>
</dbReference>
<keyword evidence="6 9" id="KW-0520">NAD</keyword>
<evidence type="ECO:0000256" key="9">
    <source>
        <dbReference type="RuleBase" id="RU363003"/>
    </source>
</evidence>
<dbReference type="SUPFAM" id="SSF51735">
    <property type="entry name" value="NAD(P)-binding Rossmann-fold domains"/>
    <property type="match status" value="1"/>
</dbReference>
<dbReference type="InterPro" id="IPR029009">
    <property type="entry name" value="ASB_dom_sf"/>
</dbReference>
<dbReference type="Pfam" id="PF02826">
    <property type="entry name" value="2-Hacid_dh_C"/>
    <property type="match status" value="1"/>
</dbReference>
<dbReference type="SUPFAM" id="SSF143548">
    <property type="entry name" value="Serine metabolism enzymes domain"/>
    <property type="match status" value="1"/>
</dbReference>
<dbReference type="InterPro" id="IPR045626">
    <property type="entry name" value="PGDH_ASB_dom"/>
</dbReference>